<dbReference type="InterPro" id="IPR001584">
    <property type="entry name" value="Integrase_cat-core"/>
</dbReference>
<comment type="caution">
    <text evidence="2">The sequence shown here is derived from an EMBL/GenBank/DDBJ whole genome shotgun (WGS) entry which is preliminary data.</text>
</comment>
<protein>
    <recommendedName>
        <fullName evidence="1">Integrase catalytic domain-containing protein</fullName>
    </recommendedName>
</protein>
<proteinExistence type="predicted"/>
<dbReference type="Gene3D" id="3.30.420.10">
    <property type="entry name" value="Ribonuclease H-like superfamily/Ribonuclease H"/>
    <property type="match status" value="1"/>
</dbReference>
<feature type="domain" description="Integrase catalytic" evidence="1">
    <location>
        <begin position="1"/>
        <end position="136"/>
    </location>
</feature>
<keyword evidence="3" id="KW-1185">Reference proteome</keyword>
<organism evidence="2 3">
    <name type="scientific">candidate division MSBL1 archaeon SCGC-AAA259I09</name>
    <dbReference type="NCBI Taxonomy" id="1698267"/>
    <lineage>
        <taxon>Archaea</taxon>
        <taxon>Methanobacteriati</taxon>
        <taxon>Methanobacteriota</taxon>
        <taxon>candidate division MSBL1</taxon>
    </lineage>
</organism>
<reference evidence="2 3" key="1">
    <citation type="journal article" date="2016" name="Sci. Rep.">
        <title>Metabolic traits of an uncultured archaeal lineage -MSBL1- from brine pools of the Red Sea.</title>
        <authorList>
            <person name="Mwirichia R."/>
            <person name="Alam I."/>
            <person name="Rashid M."/>
            <person name="Vinu M."/>
            <person name="Ba-Alawi W."/>
            <person name="Anthony Kamau A."/>
            <person name="Kamanda Ngugi D."/>
            <person name="Goker M."/>
            <person name="Klenk H.P."/>
            <person name="Bajic V."/>
            <person name="Stingl U."/>
        </authorList>
    </citation>
    <scope>NUCLEOTIDE SEQUENCE [LARGE SCALE GENOMIC DNA]</scope>
    <source>
        <strain evidence="2">SCGC-AAA259I09</strain>
    </source>
</reference>
<sequence>MEKLRRKPEKILTDNGNQFKLKWKRWCRDNEIETLFAHPYYPQDKGKVERTIKNVAEEFVKLLNKFPEWLKNIWRKHGVHDALRDALSERKTEFDLERIIFLLTVNRLYNPGSDLSALEWMEETAFPPKDVEKQWVYRSLDMLIEEKDTIEENLLENLKESLVVS</sequence>
<evidence type="ECO:0000259" key="1">
    <source>
        <dbReference type="PROSITE" id="PS50994"/>
    </source>
</evidence>
<accession>A0A133UPT1</accession>
<evidence type="ECO:0000313" key="2">
    <source>
        <dbReference type="EMBL" id="KXA96205.1"/>
    </source>
</evidence>
<dbReference type="GO" id="GO:0015074">
    <property type="term" value="P:DNA integration"/>
    <property type="evidence" value="ECO:0007669"/>
    <property type="project" value="InterPro"/>
</dbReference>
<dbReference type="Proteomes" id="UP000070463">
    <property type="component" value="Unassembled WGS sequence"/>
</dbReference>
<name>A0A133UPT1_9EURY</name>
<evidence type="ECO:0000313" key="3">
    <source>
        <dbReference type="Proteomes" id="UP000070463"/>
    </source>
</evidence>
<gene>
    <name evidence="2" type="ORF">AKJ37_05820</name>
</gene>
<dbReference type="EMBL" id="LHXR01000099">
    <property type="protein sequence ID" value="KXA96205.1"/>
    <property type="molecule type" value="Genomic_DNA"/>
</dbReference>
<dbReference type="InterPro" id="IPR012337">
    <property type="entry name" value="RNaseH-like_sf"/>
</dbReference>
<dbReference type="GO" id="GO:0003676">
    <property type="term" value="F:nucleic acid binding"/>
    <property type="evidence" value="ECO:0007669"/>
    <property type="project" value="InterPro"/>
</dbReference>
<dbReference type="InterPro" id="IPR036397">
    <property type="entry name" value="RNaseH_sf"/>
</dbReference>
<dbReference type="SUPFAM" id="SSF53098">
    <property type="entry name" value="Ribonuclease H-like"/>
    <property type="match status" value="1"/>
</dbReference>
<dbReference type="PROSITE" id="PS50994">
    <property type="entry name" value="INTEGRASE"/>
    <property type="match status" value="1"/>
</dbReference>
<dbReference type="AlphaFoldDB" id="A0A133UPT1"/>